<evidence type="ECO:0000256" key="1">
    <source>
        <dbReference type="SAM" id="MobiDB-lite"/>
    </source>
</evidence>
<keyword evidence="2" id="KW-0812">Transmembrane</keyword>
<organism evidence="4 5">
    <name type="scientific">Leptospira ryugenii</name>
    <dbReference type="NCBI Taxonomy" id="1917863"/>
    <lineage>
        <taxon>Bacteria</taxon>
        <taxon>Pseudomonadati</taxon>
        <taxon>Spirochaetota</taxon>
        <taxon>Spirochaetia</taxon>
        <taxon>Leptospirales</taxon>
        <taxon>Leptospiraceae</taxon>
        <taxon>Leptospira</taxon>
    </lineage>
</organism>
<dbReference type="PANTHER" id="PTHR30373">
    <property type="entry name" value="UPF0603 PROTEIN YGCG"/>
    <property type="match status" value="1"/>
</dbReference>
<feature type="domain" description="TPM" evidence="3">
    <location>
        <begin position="40"/>
        <end position="162"/>
    </location>
</feature>
<dbReference type="Gene3D" id="3.10.310.50">
    <property type="match status" value="1"/>
</dbReference>
<feature type="transmembrane region" description="Helical" evidence="2">
    <location>
        <begin position="235"/>
        <end position="252"/>
    </location>
</feature>
<dbReference type="InterPro" id="IPR007621">
    <property type="entry name" value="TPM_dom"/>
</dbReference>
<feature type="compositionally biased region" description="Low complexity" evidence="1">
    <location>
        <begin position="299"/>
        <end position="311"/>
    </location>
</feature>
<proteinExistence type="predicted"/>
<dbReference type="PANTHER" id="PTHR30373:SF2">
    <property type="entry name" value="UPF0603 PROTEIN YGCG"/>
    <property type="match status" value="1"/>
</dbReference>
<feature type="transmembrane region" description="Helical" evidence="2">
    <location>
        <begin position="258"/>
        <end position="278"/>
    </location>
</feature>
<reference evidence="4 5" key="1">
    <citation type="submission" date="2018-02" db="EMBL/GenBank/DDBJ databases">
        <title>Novel Leptospira species isolated from soil and water in Japan.</title>
        <authorList>
            <person name="Nakao R."/>
            <person name="Masuzawa T."/>
        </authorList>
    </citation>
    <scope>NUCLEOTIDE SEQUENCE [LARGE SCALE GENOMIC DNA]</scope>
    <source>
        <strain evidence="4 5">YH101</strain>
    </source>
</reference>
<feature type="region of interest" description="Disordered" evidence="1">
    <location>
        <begin position="291"/>
        <end position="333"/>
    </location>
</feature>
<evidence type="ECO:0000256" key="2">
    <source>
        <dbReference type="SAM" id="Phobius"/>
    </source>
</evidence>
<name>A0A2P2E222_9LEPT</name>
<dbReference type="Proteomes" id="UP000245133">
    <property type="component" value="Unassembled WGS sequence"/>
</dbReference>
<keyword evidence="5" id="KW-1185">Reference proteome</keyword>
<evidence type="ECO:0000259" key="3">
    <source>
        <dbReference type="Pfam" id="PF04536"/>
    </source>
</evidence>
<feature type="compositionally biased region" description="Gly residues" evidence="1">
    <location>
        <begin position="312"/>
        <end position="333"/>
    </location>
</feature>
<keyword evidence="2" id="KW-0472">Membrane</keyword>
<keyword evidence="2" id="KW-1133">Transmembrane helix</keyword>
<dbReference type="AlphaFoldDB" id="A0A2P2E222"/>
<dbReference type="Pfam" id="PF04536">
    <property type="entry name" value="TPM_phosphatase"/>
    <property type="match status" value="1"/>
</dbReference>
<dbReference type="EMBL" id="BFBB01000007">
    <property type="protein sequence ID" value="GBF50894.1"/>
    <property type="molecule type" value="Genomic_DNA"/>
</dbReference>
<protein>
    <recommendedName>
        <fullName evidence="3">TPM domain-containing protein</fullName>
    </recommendedName>
</protein>
<dbReference type="RefSeq" id="WP_244594385.1">
    <property type="nucleotide sequence ID" value="NZ_BFBB01000007.1"/>
</dbReference>
<accession>A0A2P2E222</accession>
<evidence type="ECO:0000313" key="4">
    <source>
        <dbReference type="EMBL" id="GBF50894.1"/>
    </source>
</evidence>
<feature type="transmembrane region" description="Helical" evidence="2">
    <location>
        <begin position="210"/>
        <end position="228"/>
    </location>
</feature>
<sequence length="333" mass="36797">MHFFKNVYAFFGMNRFVLVILFLFCLSLQAKDAYILRERVTDETGTLSKEFHSYLEEKLAKYESQTTNQIVVLVIESLEGDSIEDFSIRMAEKNQIGQKNYDNGVLLTIAKSDRKLRIEVGYGLEGQLTDVLCNRIIRSEITPYFKKDDFEKGIDTGINSIIGGIGGTYTLPKSIVDPYLGPLHDHPFIQSLREADLAGSHEALPLPIKIFVTVFVLFVLGVFTHAAIITPYMGWFIYFFLFPFWSIFPIVIHGFDIGVITFLCYSIGVVLIKLVLLLTPWGRKKMKSFDRIGSGSSGSGSSRSSSSSFGGRSSGGFSGGGGSFGGGGSSGSW</sequence>
<evidence type="ECO:0000313" key="5">
    <source>
        <dbReference type="Proteomes" id="UP000245133"/>
    </source>
</evidence>
<gene>
    <name evidence="4" type="ORF">LPTSP4_24210</name>
</gene>
<comment type="caution">
    <text evidence="4">The sequence shown here is derived from an EMBL/GenBank/DDBJ whole genome shotgun (WGS) entry which is preliminary data.</text>
</comment>